<keyword evidence="3" id="KW-0547">Nucleotide-binding</keyword>
<dbReference type="SMART" id="SM00889">
    <property type="entry name" value="EFG_IV"/>
    <property type="match status" value="1"/>
</dbReference>
<dbReference type="GO" id="GO:0003924">
    <property type="term" value="F:GTPase activity"/>
    <property type="evidence" value="ECO:0007669"/>
    <property type="project" value="TreeGrafter"/>
</dbReference>
<dbReference type="SUPFAM" id="SSF54980">
    <property type="entry name" value="EF-G C-terminal domain-like"/>
    <property type="match status" value="1"/>
</dbReference>
<dbReference type="Gene3D" id="3.30.230.10">
    <property type="match status" value="1"/>
</dbReference>
<dbReference type="Pfam" id="PF00679">
    <property type="entry name" value="EFG_C"/>
    <property type="match status" value="1"/>
</dbReference>
<dbReference type="PANTHER" id="PTHR42908">
    <property type="entry name" value="TRANSLATION ELONGATION FACTOR-RELATED"/>
    <property type="match status" value="1"/>
</dbReference>
<dbReference type="InterPro" id="IPR005517">
    <property type="entry name" value="Transl_elong_EFG/EF2_IV"/>
</dbReference>
<dbReference type="Gene3D" id="3.30.70.240">
    <property type="match status" value="1"/>
</dbReference>
<dbReference type="AlphaFoldDB" id="A0A383C8B1"/>
<protein>
    <recommendedName>
        <fullName evidence="1">Elongation factor 2</fullName>
    </recommendedName>
</protein>
<dbReference type="GO" id="GO:0003746">
    <property type="term" value="F:translation elongation factor activity"/>
    <property type="evidence" value="ECO:0007669"/>
    <property type="project" value="TreeGrafter"/>
</dbReference>
<organism evidence="7">
    <name type="scientific">marine metagenome</name>
    <dbReference type="NCBI Taxonomy" id="408172"/>
    <lineage>
        <taxon>unclassified sequences</taxon>
        <taxon>metagenomes</taxon>
        <taxon>ecological metagenomes</taxon>
    </lineage>
</organism>
<dbReference type="PANTHER" id="PTHR42908:SF3">
    <property type="entry name" value="ELONGATION FACTOR-LIKE GTPASE 1"/>
    <property type="match status" value="1"/>
</dbReference>
<dbReference type="SUPFAM" id="SSF54211">
    <property type="entry name" value="Ribosomal protein S5 domain 2-like"/>
    <property type="match status" value="1"/>
</dbReference>
<feature type="domain" description="Elongation factor EFG" evidence="5">
    <location>
        <begin position="120"/>
        <end position="207"/>
    </location>
</feature>
<dbReference type="InterPro" id="IPR000640">
    <property type="entry name" value="EFG_V-like"/>
</dbReference>
<evidence type="ECO:0000259" key="5">
    <source>
        <dbReference type="SMART" id="SM00838"/>
    </source>
</evidence>
<dbReference type="GO" id="GO:1990904">
    <property type="term" value="C:ribonucleoprotein complex"/>
    <property type="evidence" value="ECO:0007669"/>
    <property type="project" value="TreeGrafter"/>
</dbReference>
<feature type="domain" description="Translation elongation factor EFG/EF2" evidence="6">
    <location>
        <begin position="11"/>
        <end position="118"/>
    </location>
</feature>
<reference evidence="7" key="1">
    <citation type="submission" date="2018-05" db="EMBL/GenBank/DDBJ databases">
        <authorList>
            <person name="Lanie J.A."/>
            <person name="Ng W.-L."/>
            <person name="Kazmierczak K.M."/>
            <person name="Andrzejewski T.M."/>
            <person name="Davidsen T.M."/>
            <person name="Wayne K.J."/>
            <person name="Tettelin H."/>
            <person name="Glass J.I."/>
            <person name="Rusch D."/>
            <person name="Podicherti R."/>
            <person name="Tsui H.-C.T."/>
            <person name="Winkler M.E."/>
        </authorList>
    </citation>
    <scope>NUCLEOTIDE SEQUENCE</scope>
</reference>
<dbReference type="InterPro" id="IPR020568">
    <property type="entry name" value="Ribosomal_Su5_D2-typ_SF"/>
</dbReference>
<dbReference type="GO" id="GO:0005829">
    <property type="term" value="C:cytosol"/>
    <property type="evidence" value="ECO:0007669"/>
    <property type="project" value="TreeGrafter"/>
</dbReference>
<dbReference type="SMART" id="SM00838">
    <property type="entry name" value="EFG_C"/>
    <property type="match status" value="1"/>
</dbReference>
<evidence type="ECO:0000256" key="4">
    <source>
        <dbReference type="ARBA" id="ARBA00023134"/>
    </source>
</evidence>
<dbReference type="InterPro" id="IPR014721">
    <property type="entry name" value="Ribsml_uS5_D2-typ_fold_subgr"/>
</dbReference>
<feature type="non-terminal residue" evidence="7">
    <location>
        <position position="1"/>
    </location>
</feature>
<keyword evidence="4" id="KW-0342">GTP-binding</keyword>
<dbReference type="GO" id="GO:0005525">
    <property type="term" value="F:GTP binding"/>
    <property type="evidence" value="ECO:0007669"/>
    <property type="project" value="UniProtKB-KW"/>
</dbReference>
<evidence type="ECO:0000259" key="6">
    <source>
        <dbReference type="SMART" id="SM00889"/>
    </source>
</evidence>
<keyword evidence="2" id="KW-0963">Cytoplasm</keyword>
<evidence type="ECO:0000256" key="1">
    <source>
        <dbReference type="ARBA" id="ARBA00017891"/>
    </source>
</evidence>
<evidence type="ECO:0000256" key="2">
    <source>
        <dbReference type="ARBA" id="ARBA00022490"/>
    </source>
</evidence>
<name>A0A383C8B1_9ZZZZ</name>
<dbReference type="InterPro" id="IPR035647">
    <property type="entry name" value="EFG_III/V"/>
</dbReference>
<proteinExistence type="predicted"/>
<dbReference type="Pfam" id="PF03764">
    <property type="entry name" value="EFG_IV"/>
    <property type="match status" value="1"/>
</dbReference>
<evidence type="ECO:0000313" key="7">
    <source>
        <dbReference type="EMBL" id="SVE28401.1"/>
    </source>
</evidence>
<evidence type="ECO:0000256" key="3">
    <source>
        <dbReference type="ARBA" id="ARBA00022741"/>
    </source>
</evidence>
<gene>
    <name evidence="7" type="ORF">METZ01_LOCUS481255</name>
</gene>
<dbReference type="CDD" id="cd01681">
    <property type="entry name" value="aeEF2_snRNP_like_IV"/>
    <property type="match status" value="1"/>
</dbReference>
<dbReference type="EMBL" id="UINC01206667">
    <property type="protein sequence ID" value="SVE28401.1"/>
    <property type="molecule type" value="Genomic_DNA"/>
</dbReference>
<accession>A0A383C8B1</accession>
<sequence length="227" mass="25269">SGDISETKVRKKNLKEMTAALVDAGMERDVAKKVKEVFKGCIFVDATRGIVYINEIISLVLEAFREAVKAGPLSREPCGKLIIKLTDAKLHEDSIHRGPAQIIPAMRNSIYNAMLTAGTVLFEPIQTMRIDAPMEYLGNVSKLVQSIRGQLIDTQQDQGALNITAKVPVADSFGFTSNLRASTKGRGAWFLMDQNFERLPFELQKNVALKIRQRKGLKEEEPQPQLD</sequence>
<dbReference type="CDD" id="cd01514">
    <property type="entry name" value="Elongation_Factor_C"/>
    <property type="match status" value="1"/>
</dbReference>